<keyword evidence="4 5" id="KW-0472">Membrane</keyword>
<dbReference type="InterPro" id="IPR023908">
    <property type="entry name" value="xxxLxxG_rpt"/>
</dbReference>
<dbReference type="RefSeq" id="WP_103312320.1">
    <property type="nucleotide sequence ID" value="NZ_PPPD01000001.1"/>
</dbReference>
<accession>A0A2K3UZC7</accession>
<feature type="transmembrane region" description="Helical" evidence="5">
    <location>
        <begin position="906"/>
        <end position="926"/>
    </location>
</feature>
<sequence>MPSLRSLQADYRLLSPAERSLWRHPMMWLSAAAISAVPLLYATIYLSSSLDPYGRLEALPVALVNLDQGATARGPDGAQQRYELGAEVIRDLTREPKFHYLSYPSQQAAQDAVRRGKAYFALTIPATFSKQSLAGESRDHGTLNFYVAEGSNYFASRVAATFATTLSDELNRTLGETRWEIVQRSLKQVDQGFADIRRATGQLADGAAQLRGGTRQLQYGAGTLADGVRRAADGGAELEGGAGRLSGSVAQLTDGTGRLSGGLRQLEAAAPGRGQLAPLQAGAAQLSGGAGTLADGLGKLSAGANELSQGAQSATTGAQRLAQGTAQLAAQAPQLQSGLARLSAAGTALAGGARSASSGAADLAAGGEQLASRLPTLQSSLGQLADGAAGLSDGAKAASAGAQRLAEGSGALAGQLSQLQGGLEAARQGAQRANASAANFALLSGQLNSSLKSQVLVPAQVREDVAKLEGGALQLQGGTSNLNVGLPKFAAGARQASVAARQLQTGAAGLAGGAARLDSGAQALAGGLTAAQEGSEAAVQGARSLGTGTRKLAAGTAQVADGASTLAARVRDAQAGAAATSRAAQQLSAGAAALTRGTGQLQTGGATLARRAAEAASGARSLQSGAKTLQSGVNTLVDGNVKIKEALGQITRQLPAPADLGALKSGANTLAQKTGELRRGLGTLADGSDRLRRATADVNQGAGALLGGLRTLQAKVPQSVGQISGDPAGLSVSVRPETQVFAAVKNNGAAFAPYFMALSLWVGVTLTTFIFPYSQLPRTGRRTSQLARMARKAATPALLVVLQALLVVWGVQALGVDFLHPAQVLATAIASSLTFLALVLALIFCLGAAGRLLALILLVLQLAASGGSYPVELAPPFFQTIHNWLPVTQSVNALRHALSGAFQGGYPGFMLSLLAIAALSVGLGLLGRRWEFVDDEDFKPLISAPIVSQELHHDSPQDAPRDAVRS</sequence>
<evidence type="ECO:0000259" key="6">
    <source>
        <dbReference type="Pfam" id="PF12698"/>
    </source>
</evidence>
<dbReference type="GO" id="GO:0016020">
    <property type="term" value="C:membrane"/>
    <property type="evidence" value="ECO:0007669"/>
    <property type="project" value="UniProtKB-SubCell"/>
</dbReference>
<feature type="transmembrane region" description="Helical" evidence="5">
    <location>
        <begin position="852"/>
        <end position="871"/>
    </location>
</feature>
<feature type="transmembrane region" description="Helical" evidence="5">
    <location>
        <begin position="824"/>
        <end position="845"/>
    </location>
</feature>
<evidence type="ECO:0000313" key="7">
    <source>
        <dbReference type="EMBL" id="PNY81881.1"/>
    </source>
</evidence>
<dbReference type="EMBL" id="PPPD01000001">
    <property type="protein sequence ID" value="PNY81881.1"/>
    <property type="molecule type" value="Genomic_DNA"/>
</dbReference>
<evidence type="ECO:0000256" key="5">
    <source>
        <dbReference type="SAM" id="Phobius"/>
    </source>
</evidence>
<comment type="subcellular location">
    <subcellularLocation>
        <location evidence="1">Membrane</location>
        <topology evidence="1">Multi-pass membrane protein</topology>
    </subcellularLocation>
</comment>
<evidence type="ECO:0000256" key="4">
    <source>
        <dbReference type="ARBA" id="ARBA00023136"/>
    </source>
</evidence>
<keyword evidence="8" id="KW-1185">Reference proteome</keyword>
<feature type="domain" description="ABC-2 type transporter transmembrane" evidence="6">
    <location>
        <begin position="738"/>
        <end position="925"/>
    </location>
</feature>
<keyword evidence="2 5" id="KW-0812">Transmembrane</keyword>
<evidence type="ECO:0000256" key="3">
    <source>
        <dbReference type="ARBA" id="ARBA00022989"/>
    </source>
</evidence>
<comment type="caution">
    <text evidence="7">The sequence shown here is derived from an EMBL/GenBank/DDBJ whole genome shotgun (WGS) entry which is preliminary data.</text>
</comment>
<feature type="transmembrane region" description="Helical" evidence="5">
    <location>
        <begin position="751"/>
        <end position="773"/>
    </location>
</feature>
<dbReference type="OrthoDB" id="9811483at2"/>
<dbReference type="Proteomes" id="UP000236379">
    <property type="component" value="Unassembled WGS sequence"/>
</dbReference>
<name>A0A2K3UZC7_9DEIO</name>
<dbReference type="PANTHER" id="PTHR43077:SF10">
    <property type="entry name" value="TRANSPORT PERMEASE PROTEIN"/>
    <property type="match status" value="1"/>
</dbReference>
<organism evidence="7 8">
    <name type="scientific">Deinococcus koreensis</name>
    <dbReference type="NCBI Taxonomy" id="2054903"/>
    <lineage>
        <taxon>Bacteria</taxon>
        <taxon>Thermotogati</taxon>
        <taxon>Deinococcota</taxon>
        <taxon>Deinococci</taxon>
        <taxon>Deinococcales</taxon>
        <taxon>Deinococcaceae</taxon>
        <taxon>Deinococcus</taxon>
    </lineage>
</organism>
<evidence type="ECO:0000313" key="8">
    <source>
        <dbReference type="Proteomes" id="UP000236379"/>
    </source>
</evidence>
<dbReference type="InterPro" id="IPR051328">
    <property type="entry name" value="T7SS_ABC-Transporter"/>
</dbReference>
<dbReference type="Pfam" id="PF12698">
    <property type="entry name" value="ABC2_membrane_3"/>
    <property type="match status" value="1"/>
</dbReference>
<dbReference type="AlphaFoldDB" id="A0A2K3UZC7"/>
<feature type="transmembrane region" description="Helical" evidence="5">
    <location>
        <begin position="793"/>
        <end position="812"/>
    </location>
</feature>
<reference evidence="7 8" key="1">
    <citation type="submission" date="2018-01" db="EMBL/GenBank/DDBJ databases">
        <title>Deinococcus koreensis sp. nov., a radiation-resistant bacterium isolated from river water.</title>
        <authorList>
            <person name="Choi A."/>
        </authorList>
    </citation>
    <scope>NUCLEOTIDE SEQUENCE [LARGE SCALE GENOMIC DNA]</scope>
    <source>
        <strain evidence="7 8">SJW1-2</strain>
    </source>
</reference>
<keyword evidence="3 5" id="KW-1133">Transmembrane helix</keyword>
<dbReference type="InterPro" id="IPR013525">
    <property type="entry name" value="ABC2_TM"/>
</dbReference>
<evidence type="ECO:0000256" key="1">
    <source>
        <dbReference type="ARBA" id="ARBA00004141"/>
    </source>
</evidence>
<evidence type="ECO:0000256" key="2">
    <source>
        <dbReference type="ARBA" id="ARBA00022692"/>
    </source>
</evidence>
<protein>
    <submittedName>
        <fullName evidence="7">YhgE/Pip domain-containing protein</fullName>
    </submittedName>
</protein>
<dbReference type="NCBIfam" id="TIGR03062">
    <property type="entry name" value="pip_yhgE_Cterm"/>
    <property type="match status" value="1"/>
</dbReference>
<dbReference type="PANTHER" id="PTHR43077">
    <property type="entry name" value="TRANSPORT PERMEASE YVFS-RELATED"/>
    <property type="match status" value="1"/>
</dbReference>
<dbReference type="InterPro" id="IPR017500">
    <property type="entry name" value="Phage_infect_YhgE_N"/>
</dbReference>
<dbReference type="InterPro" id="IPR017501">
    <property type="entry name" value="Phage_infect_YhgE_C"/>
</dbReference>
<gene>
    <name evidence="7" type="ORF">CVO96_11300</name>
</gene>
<dbReference type="Gene3D" id="3.40.1710.10">
    <property type="entry name" value="abc type-2 transporter like domain"/>
    <property type="match status" value="1"/>
</dbReference>
<dbReference type="NCBIfam" id="TIGR03057">
    <property type="entry name" value="xxxLxxG_by_4"/>
    <property type="match status" value="4"/>
</dbReference>
<dbReference type="NCBIfam" id="TIGR03061">
    <property type="entry name" value="pip_yhgE_Nterm"/>
    <property type="match status" value="1"/>
</dbReference>
<dbReference type="GO" id="GO:0140359">
    <property type="term" value="F:ABC-type transporter activity"/>
    <property type="evidence" value="ECO:0007669"/>
    <property type="project" value="InterPro"/>
</dbReference>
<proteinExistence type="predicted"/>